<evidence type="ECO:0000313" key="2">
    <source>
        <dbReference type="EMBL" id="MEZ3182558.1"/>
    </source>
</evidence>
<dbReference type="SUPFAM" id="SSF52218">
    <property type="entry name" value="Flavoproteins"/>
    <property type="match status" value="1"/>
</dbReference>
<feature type="domain" description="NADPH-dependent FMN reductase-like" evidence="1">
    <location>
        <begin position="10"/>
        <end position="156"/>
    </location>
</feature>
<name>A0ABV4J9N1_9ACTN</name>
<dbReference type="Proteomes" id="UP001567537">
    <property type="component" value="Unassembled WGS sequence"/>
</dbReference>
<dbReference type="PANTHER" id="PTHR30543:SF21">
    <property type="entry name" value="NAD(P)H-DEPENDENT FMN REDUCTASE LOT6"/>
    <property type="match status" value="1"/>
</dbReference>
<dbReference type="InterPro" id="IPR005025">
    <property type="entry name" value="FMN_Rdtase-like_dom"/>
</dbReference>
<evidence type="ECO:0000313" key="3">
    <source>
        <dbReference type="Proteomes" id="UP001567537"/>
    </source>
</evidence>
<reference evidence="2 3" key="1">
    <citation type="journal article" date="2021" name="Res Sq">
        <title>Streptomyces Pimoensis sp. nov., Isolated From the Taklimakan Desert in Xinjiang, China.</title>
        <authorList>
            <person name="Zhang P."/>
            <person name="Luo X."/>
            <person name="Luo X."/>
            <person name="Liu Z."/>
            <person name="Xia Z."/>
            <person name="Wan C."/>
            <person name="zhang L."/>
        </authorList>
    </citation>
    <scope>NUCLEOTIDE SEQUENCE [LARGE SCALE GENOMIC DNA]</scope>
    <source>
        <strain evidence="2 3">TRM75549</strain>
    </source>
</reference>
<dbReference type="Pfam" id="PF03358">
    <property type="entry name" value="FMN_red"/>
    <property type="match status" value="1"/>
</dbReference>
<sequence length="202" mass="22068">MDTPLRDAVRLAAVVASVRDGRFAPRIVDWFTRQIDAHGGFALDLVDLRDEELSLVMPAVGSQPDAGTRRVLKTLSPRLADAEAFIVITPEYNRSFPAALKNVIDWHSAEWRAKPVAFVSYGGVSGGLRAVEQLRLVFAELHAVTIRDSVSFSHPWDLIPDDGGLEETEASALAAKTLLDHLAWWAEALNGARTARPYPTAG</sequence>
<dbReference type="PANTHER" id="PTHR30543">
    <property type="entry name" value="CHROMATE REDUCTASE"/>
    <property type="match status" value="1"/>
</dbReference>
<protein>
    <submittedName>
        <fullName evidence="2">NAD(P)H-dependent oxidoreductase</fullName>
    </submittedName>
</protein>
<organism evidence="2 3">
    <name type="scientific">Streptomyces pimonensis</name>
    <dbReference type="NCBI Taxonomy" id="2860288"/>
    <lineage>
        <taxon>Bacteria</taxon>
        <taxon>Bacillati</taxon>
        <taxon>Actinomycetota</taxon>
        <taxon>Actinomycetes</taxon>
        <taxon>Kitasatosporales</taxon>
        <taxon>Streptomycetaceae</taxon>
        <taxon>Streptomyces</taxon>
    </lineage>
</organism>
<keyword evidence="3" id="KW-1185">Reference proteome</keyword>
<dbReference type="Gene3D" id="3.40.50.360">
    <property type="match status" value="1"/>
</dbReference>
<dbReference type="InterPro" id="IPR029039">
    <property type="entry name" value="Flavoprotein-like_sf"/>
</dbReference>
<accession>A0ABV4J9N1</accession>
<dbReference type="InterPro" id="IPR050712">
    <property type="entry name" value="NAD(P)H-dep_reductase"/>
</dbReference>
<comment type="caution">
    <text evidence="2">The sequence shown here is derived from an EMBL/GenBank/DDBJ whole genome shotgun (WGS) entry which is preliminary data.</text>
</comment>
<proteinExistence type="predicted"/>
<gene>
    <name evidence="2" type="ORF">KYY02_29030</name>
</gene>
<dbReference type="RefSeq" id="WP_371243341.1">
    <property type="nucleotide sequence ID" value="NZ_JAHWZY010000045.1"/>
</dbReference>
<evidence type="ECO:0000259" key="1">
    <source>
        <dbReference type="Pfam" id="PF03358"/>
    </source>
</evidence>
<dbReference type="EMBL" id="JAHWZY010000045">
    <property type="protein sequence ID" value="MEZ3182558.1"/>
    <property type="molecule type" value="Genomic_DNA"/>
</dbReference>